<feature type="chain" id="PRO_5031478132" description="Metalloprotease" evidence="1">
    <location>
        <begin position="19"/>
        <end position="242"/>
    </location>
</feature>
<reference evidence="2 3" key="1">
    <citation type="submission" date="2020-08" db="EMBL/GenBank/DDBJ databases">
        <title>Sequencing the genomes of 1000 actinobacteria strains.</title>
        <authorList>
            <person name="Klenk H.-P."/>
        </authorList>
    </citation>
    <scope>NUCLEOTIDE SEQUENCE [LARGE SCALE GENOMIC DNA]</scope>
    <source>
        <strain evidence="2 3">DSM 44320</strain>
    </source>
</reference>
<comment type="caution">
    <text evidence="2">The sequence shown here is derived from an EMBL/GenBank/DDBJ whole genome shotgun (WGS) entry which is preliminary data.</text>
</comment>
<sequence>MIVNVLTGLALLAGPAAADPVIGAPELTHNELYKKGRLAKIKCSLDKGTSKASTEKYVKNLVGCLNKAWGPLIPEYEDVDVKFLKNPKGTCTGIEFKDSFIDLCYDVDVRLANDWIKAKDDLAIQIQFAGAFAGVIQGQTGIGRAYSALPNNGDEKLLDEHRRRFGYQQDCLAGATMKALGRTAKNWKPLLRAEAPNPVDEGYRKHWHSKVTKNELHWFTRGYQAGSPKACNTWKAAESKVS</sequence>
<keyword evidence="3" id="KW-1185">Reference proteome</keyword>
<protein>
    <recommendedName>
        <fullName evidence="4">Metalloprotease</fullName>
    </recommendedName>
</protein>
<keyword evidence="1" id="KW-0732">Signal</keyword>
<dbReference type="EMBL" id="JACIBV010000001">
    <property type="protein sequence ID" value="MBB3724913.1"/>
    <property type="molecule type" value="Genomic_DNA"/>
</dbReference>
<dbReference type="GeneID" id="95387378"/>
<evidence type="ECO:0000313" key="2">
    <source>
        <dbReference type="EMBL" id="MBB3724913.1"/>
    </source>
</evidence>
<evidence type="ECO:0008006" key="4">
    <source>
        <dbReference type="Google" id="ProtNLM"/>
    </source>
</evidence>
<dbReference type="AlphaFoldDB" id="A0A7W5Y8S6"/>
<proteinExistence type="predicted"/>
<feature type="signal peptide" evidence="1">
    <location>
        <begin position="1"/>
        <end position="18"/>
    </location>
</feature>
<gene>
    <name evidence="2" type="ORF">FHR33_000773</name>
</gene>
<evidence type="ECO:0000256" key="1">
    <source>
        <dbReference type="SAM" id="SignalP"/>
    </source>
</evidence>
<dbReference type="Proteomes" id="UP000579945">
    <property type="component" value="Unassembled WGS sequence"/>
</dbReference>
<evidence type="ECO:0000313" key="3">
    <source>
        <dbReference type="Proteomes" id="UP000579945"/>
    </source>
</evidence>
<dbReference type="RefSeq" id="WP_183643507.1">
    <property type="nucleotide sequence ID" value="NZ_BAAAXX010000161.1"/>
</dbReference>
<name>A0A7W5Y8S6_9ACTN</name>
<accession>A0A7W5Y8S6</accession>
<organism evidence="2 3">
    <name type="scientific">Nonomuraea dietziae</name>
    <dbReference type="NCBI Taxonomy" id="65515"/>
    <lineage>
        <taxon>Bacteria</taxon>
        <taxon>Bacillati</taxon>
        <taxon>Actinomycetota</taxon>
        <taxon>Actinomycetes</taxon>
        <taxon>Streptosporangiales</taxon>
        <taxon>Streptosporangiaceae</taxon>
        <taxon>Nonomuraea</taxon>
    </lineage>
</organism>